<dbReference type="CDD" id="cd06170">
    <property type="entry name" value="LuxR_C_like"/>
    <property type="match status" value="1"/>
</dbReference>
<dbReference type="AlphaFoldDB" id="A0A6L6XWF2"/>
<dbReference type="EMBL" id="WSEK01000004">
    <property type="protein sequence ID" value="MVQ51033.1"/>
    <property type="molecule type" value="Genomic_DNA"/>
</dbReference>
<evidence type="ECO:0000313" key="6">
    <source>
        <dbReference type="EMBL" id="MVQ51033.1"/>
    </source>
</evidence>
<keyword evidence="2" id="KW-0238">DNA-binding</keyword>
<sequence>MQLARTSRTSRMSSSTTPSGCSTVTVTTWTTWSTTRSRTCSSSPTTSAPILRAGRCSGGAQGYFSLRVDLEELLTAVDSAMTGWVAGDPGEDPTVGSGANAAAALRPGTDVALSAREAQTLTYITQGLSNKEIAERLYLSINSVKTYIRTTYRKLGVTTRSQAVSWAIQNGIDPGPERPPGAVRDND</sequence>
<evidence type="ECO:0000259" key="5">
    <source>
        <dbReference type="PROSITE" id="PS50043"/>
    </source>
</evidence>
<feature type="region of interest" description="Disordered" evidence="4">
    <location>
        <begin position="1"/>
        <end position="22"/>
    </location>
</feature>
<keyword evidence="1" id="KW-0805">Transcription regulation</keyword>
<dbReference type="Pfam" id="PF00196">
    <property type="entry name" value="GerE"/>
    <property type="match status" value="1"/>
</dbReference>
<keyword evidence="3" id="KW-0804">Transcription</keyword>
<organism evidence="6 7">
    <name type="scientific">Nocardioides agri</name>
    <dbReference type="NCBI Taxonomy" id="2682843"/>
    <lineage>
        <taxon>Bacteria</taxon>
        <taxon>Bacillati</taxon>
        <taxon>Actinomycetota</taxon>
        <taxon>Actinomycetes</taxon>
        <taxon>Propionibacteriales</taxon>
        <taxon>Nocardioidaceae</taxon>
        <taxon>Nocardioides</taxon>
    </lineage>
</organism>
<proteinExistence type="predicted"/>
<dbReference type="Proteomes" id="UP000473525">
    <property type="component" value="Unassembled WGS sequence"/>
</dbReference>
<protein>
    <recommendedName>
        <fullName evidence="5">HTH luxR-type domain-containing protein</fullName>
    </recommendedName>
</protein>
<gene>
    <name evidence="6" type="ORF">GON03_17760</name>
</gene>
<name>A0A6L6XWF2_9ACTN</name>
<dbReference type="PRINTS" id="PR00038">
    <property type="entry name" value="HTHLUXR"/>
</dbReference>
<dbReference type="SUPFAM" id="SSF46894">
    <property type="entry name" value="C-terminal effector domain of the bipartite response regulators"/>
    <property type="match status" value="1"/>
</dbReference>
<dbReference type="Gene3D" id="3.40.50.2300">
    <property type="match status" value="1"/>
</dbReference>
<evidence type="ECO:0000256" key="4">
    <source>
        <dbReference type="SAM" id="MobiDB-lite"/>
    </source>
</evidence>
<dbReference type="PANTHER" id="PTHR44688">
    <property type="entry name" value="DNA-BINDING TRANSCRIPTIONAL ACTIVATOR DEVR_DOSR"/>
    <property type="match status" value="1"/>
</dbReference>
<dbReference type="SMART" id="SM00421">
    <property type="entry name" value="HTH_LUXR"/>
    <property type="match status" value="1"/>
</dbReference>
<evidence type="ECO:0000256" key="3">
    <source>
        <dbReference type="ARBA" id="ARBA00023163"/>
    </source>
</evidence>
<dbReference type="PANTHER" id="PTHR44688:SF16">
    <property type="entry name" value="DNA-BINDING TRANSCRIPTIONAL ACTIVATOR DEVR_DOSR"/>
    <property type="match status" value="1"/>
</dbReference>
<accession>A0A6L6XWF2</accession>
<dbReference type="GO" id="GO:0003677">
    <property type="term" value="F:DNA binding"/>
    <property type="evidence" value="ECO:0007669"/>
    <property type="project" value="UniProtKB-KW"/>
</dbReference>
<reference evidence="6 7" key="1">
    <citation type="submission" date="2019-12" db="EMBL/GenBank/DDBJ databases">
        <authorList>
            <person name="Huq M.A."/>
        </authorList>
    </citation>
    <scope>NUCLEOTIDE SEQUENCE [LARGE SCALE GENOMIC DNA]</scope>
    <source>
        <strain evidence="6 7">MAH-18</strain>
    </source>
</reference>
<dbReference type="GO" id="GO:0006355">
    <property type="term" value="P:regulation of DNA-templated transcription"/>
    <property type="evidence" value="ECO:0007669"/>
    <property type="project" value="InterPro"/>
</dbReference>
<evidence type="ECO:0000256" key="1">
    <source>
        <dbReference type="ARBA" id="ARBA00023015"/>
    </source>
</evidence>
<keyword evidence="7" id="KW-1185">Reference proteome</keyword>
<evidence type="ECO:0000313" key="7">
    <source>
        <dbReference type="Proteomes" id="UP000473525"/>
    </source>
</evidence>
<feature type="domain" description="HTH luxR-type" evidence="5">
    <location>
        <begin position="106"/>
        <end position="171"/>
    </location>
</feature>
<comment type="caution">
    <text evidence="6">The sequence shown here is derived from an EMBL/GenBank/DDBJ whole genome shotgun (WGS) entry which is preliminary data.</text>
</comment>
<dbReference type="InterPro" id="IPR000792">
    <property type="entry name" value="Tscrpt_reg_LuxR_C"/>
</dbReference>
<evidence type="ECO:0000256" key="2">
    <source>
        <dbReference type="ARBA" id="ARBA00023125"/>
    </source>
</evidence>
<dbReference type="PROSITE" id="PS50043">
    <property type="entry name" value="HTH_LUXR_2"/>
    <property type="match status" value="1"/>
</dbReference>
<dbReference type="InterPro" id="IPR016032">
    <property type="entry name" value="Sig_transdc_resp-reg_C-effctor"/>
</dbReference>